<dbReference type="Pfam" id="PF00403">
    <property type="entry name" value="HMA"/>
    <property type="match status" value="1"/>
</dbReference>
<evidence type="ECO:0000259" key="7">
    <source>
        <dbReference type="PROSITE" id="PS50846"/>
    </source>
</evidence>
<dbReference type="FunFam" id="3.30.70.100:FF:000008">
    <property type="entry name" value="Copper transport protein ATOX1"/>
    <property type="match status" value="1"/>
</dbReference>
<keyword evidence="2" id="KW-0479">Metal-binding</keyword>
<evidence type="ECO:0000256" key="1">
    <source>
        <dbReference type="ARBA" id="ARBA00022481"/>
    </source>
</evidence>
<dbReference type="STRING" id="22663.A0A218WI35"/>
<evidence type="ECO:0000256" key="2">
    <source>
        <dbReference type="ARBA" id="ARBA00022723"/>
    </source>
</evidence>
<evidence type="ECO:0000256" key="6">
    <source>
        <dbReference type="SAM" id="MobiDB-lite"/>
    </source>
</evidence>
<dbReference type="GeneID" id="116198131"/>
<reference evidence="10" key="1">
    <citation type="journal article" date="2017" name="Plant J.">
        <title>The pomegranate (Punica granatum L.) genome and the genomics of punicalagin biosynthesis.</title>
        <authorList>
            <person name="Qin G."/>
            <person name="Xu C."/>
            <person name="Ming R."/>
            <person name="Tang H."/>
            <person name="Guyot R."/>
            <person name="Kramer E.M."/>
            <person name="Hu Y."/>
            <person name="Yi X."/>
            <person name="Qi Y."/>
            <person name="Xu X."/>
            <person name="Gao Z."/>
            <person name="Pan H."/>
            <person name="Jian J."/>
            <person name="Tian Y."/>
            <person name="Yue Z."/>
            <person name="Xu Y."/>
        </authorList>
    </citation>
    <scope>NUCLEOTIDE SEQUENCE [LARGE SCALE GENOMIC DNA]</scope>
    <source>
        <strain evidence="10">cv. Dabenzi</strain>
    </source>
</reference>
<dbReference type="EMBL" id="MTKT01004293">
    <property type="protein sequence ID" value="OWM72475.1"/>
    <property type="molecule type" value="Genomic_DNA"/>
</dbReference>
<dbReference type="Gene3D" id="3.30.70.100">
    <property type="match status" value="1"/>
</dbReference>
<comment type="caution">
    <text evidence="8">The sequence shown here is derived from an EMBL/GenBank/DDBJ whole genome shotgun (WGS) entry which is preliminary data.</text>
</comment>
<feature type="compositionally biased region" description="Basic residues" evidence="6">
    <location>
        <begin position="100"/>
        <end position="111"/>
    </location>
</feature>
<dbReference type="InterPro" id="IPR036163">
    <property type="entry name" value="HMA_dom_sf"/>
</dbReference>
<dbReference type="PANTHER" id="PTHR45868">
    <property type="entry name" value="HEAVY METAL-ASSOCIATED ISOPRENYLATED PLANT PROTEIN 33-RELATED"/>
    <property type="match status" value="1"/>
</dbReference>
<evidence type="ECO:0000256" key="5">
    <source>
        <dbReference type="ARBA" id="ARBA00024045"/>
    </source>
</evidence>
<name>A0A218WI35_PUNGR</name>
<feature type="domain" description="HMA" evidence="7">
    <location>
        <begin position="30"/>
        <end position="93"/>
    </location>
</feature>
<dbReference type="CDD" id="cd00371">
    <property type="entry name" value="HMA"/>
    <property type="match status" value="1"/>
</dbReference>
<dbReference type="PANTHER" id="PTHR45868:SF69">
    <property type="entry name" value="HEAVY METAL-ASSOCIATED ISOPRENYLATED PLANT PROTEIN 35"/>
    <property type="match status" value="1"/>
</dbReference>
<feature type="compositionally biased region" description="Basic and acidic residues" evidence="6">
    <location>
        <begin position="123"/>
        <end position="132"/>
    </location>
</feature>
<gene>
    <name evidence="8" type="ORF">CDL15_Pgr018360</name>
    <name evidence="9" type="ORF">CRG98_005516</name>
</gene>
<feature type="compositionally biased region" description="Basic residues" evidence="6">
    <location>
        <begin position="179"/>
        <end position="190"/>
    </location>
</feature>
<evidence type="ECO:0000313" key="10">
    <source>
        <dbReference type="Proteomes" id="UP000197138"/>
    </source>
</evidence>
<evidence type="ECO:0000256" key="4">
    <source>
        <dbReference type="ARBA" id="ARBA00023289"/>
    </source>
</evidence>
<dbReference type="EMBL" id="PGOL01000241">
    <property type="protein sequence ID" value="PKI74038.1"/>
    <property type="molecule type" value="Genomic_DNA"/>
</dbReference>
<keyword evidence="4" id="KW-0636">Prenylation</keyword>
<keyword evidence="1" id="KW-0488">Methylation</keyword>
<feature type="compositionally biased region" description="Gly residues" evidence="6">
    <location>
        <begin position="237"/>
        <end position="247"/>
    </location>
</feature>
<feature type="compositionally biased region" description="Gly residues" evidence="6">
    <location>
        <begin position="164"/>
        <end position="178"/>
    </location>
</feature>
<organism evidence="8 10">
    <name type="scientific">Punica granatum</name>
    <name type="common">Pomegranate</name>
    <dbReference type="NCBI Taxonomy" id="22663"/>
    <lineage>
        <taxon>Eukaryota</taxon>
        <taxon>Viridiplantae</taxon>
        <taxon>Streptophyta</taxon>
        <taxon>Embryophyta</taxon>
        <taxon>Tracheophyta</taxon>
        <taxon>Spermatophyta</taxon>
        <taxon>Magnoliopsida</taxon>
        <taxon>eudicotyledons</taxon>
        <taxon>Gunneridae</taxon>
        <taxon>Pentapetalae</taxon>
        <taxon>rosids</taxon>
        <taxon>malvids</taxon>
        <taxon>Myrtales</taxon>
        <taxon>Lythraceae</taxon>
        <taxon>Punica</taxon>
    </lineage>
</organism>
<feature type="region of interest" description="Disordered" evidence="6">
    <location>
        <begin position="97"/>
        <end position="254"/>
    </location>
</feature>
<comment type="similarity">
    <text evidence="5">Belongs to the HIPP family.</text>
</comment>
<reference evidence="8" key="2">
    <citation type="submission" date="2017-06" db="EMBL/GenBank/DDBJ databases">
        <title>The pomegranate genome and the genomics of punicalagin biosynthesis.</title>
        <authorList>
            <person name="Xu C."/>
        </authorList>
    </citation>
    <scope>NUCLEOTIDE SEQUENCE [LARGE SCALE GENOMIC DNA]</scope>
    <source>
        <tissue evidence="8">Fresh leaf</tissue>
    </source>
</reference>
<evidence type="ECO:0000313" key="9">
    <source>
        <dbReference type="EMBL" id="PKI74038.1"/>
    </source>
</evidence>
<dbReference type="SUPFAM" id="SSF55008">
    <property type="entry name" value="HMA, heavy metal-associated domain"/>
    <property type="match status" value="1"/>
</dbReference>
<evidence type="ECO:0000313" key="11">
    <source>
        <dbReference type="Proteomes" id="UP000233551"/>
    </source>
</evidence>
<dbReference type="GO" id="GO:0046872">
    <property type="term" value="F:metal ion binding"/>
    <property type="evidence" value="ECO:0007669"/>
    <property type="project" value="UniProtKB-KW"/>
</dbReference>
<dbReference type="AlphaFoldDB" id="A0A218WI35"/>
<dbReference type="Proteomes" id="UP000233551">
    <property type="component" value="Unassembled WGS sequence"/>
</dbReference>
<protein>
    <recommendedName>
        <fullName evidence="7">HMA domain-containing protein</fullName>
    </recommendedName>
</protein>
<accession>A0A218WI35</accession>
<keyword evidence="3" id="KW-0449">Lipoprotein</keyword>
<evidence type="ECO:0000313" key="8">
    <source>
        <dbReference type="EMBL" id="OWM72475.1"/>
    </source>
</evidence>
<reference evidence="9 11" key="3">
    <citation type="submission" date="2017-11" db="EMBL/GenBank/DDBJ databases">
        <title>De-novo sequencing of pomegranate (Punica granatum L.) genome.</title>
        <authorList>
            <person name="Akparov Z."/>
            <person name="Amiraslanov A."/>
            <person name="Hajiyeva S."/>
            <person name="Abbasov M."/>
            <person name="Kaur K."/>
            <person name="Hamwieh A."/>
            <person name="Solovyev V."/>
            <person name="Salamov A."/>
            <person name="Braich B."/>
            <person name="Kosarev P."/>
            <person name="Mahmoud A."/>
            <person name="Hajiyev E."/>
            <person name="Babayeva S."/>
            <person name="Izzatullayeva V."/>
            <person name="Mammadov A."/>
            <person name="Mammadov A."/>
            <person name="Sharifova S."/>
            <person name="Ojaghi J."/>
            <person name="Eynullazada K."/>
            <person name="Bayramov B."/>
            <person name="Abdulazimova A."/>
            <person name="Shahmuradov I."/>
        </authorList>
    </citation>
    <scope>NUCLEOTIDE SEQUENCE [LARGE SCALE GENOMIC DNA]</scope>
    <source>
        <strain evidence="9">AG2017</strain>
        <strain evidence="11">cv. AG2017</strain>
        <tissue evidence="9">Leaf</tissue>
    </source>
</reference>
<sequence>MANNNNNAAEVKPEPAKKEVEKCTQPSLTYKTWVLKVSVHCEGCKRKVKRVLRSIEGVYTTDIDLKQQKVTVIGNVDAETLIKKLVKTGKHAELWPVKADKKKSKSKKKDKQHSDSEACEEPDNQKSVKIVDETADEESSDENCGGAKGSAVTGPEGTGVVFEGEGGAGATAGGGRGPGGKKKKKKKKKGNNASNNVNGNINADGKQQQQHQPPCDEPVGSGMPPPWADLQGPGPGPGHGHGQGQGHGPSAFFVPANHSPPRQYPVHQFPHTPQYYAPPAYAVSYHAAHPTTTYTTSYYGPKPVSYSNYYDSPYSGMEGGHPPPSDVETYSPHSSHTFELFSDENPNACSIV</sequence>
<evidence type="ECO:0000256" key="3">
    <source>
        <dbReference type="ARBA" id="ARBA00023288"/>
    </source>
</evidence>
<dbReference type="PROSITE" id="PS50846">
    <property type="entry name" value="HMA_2"/>
    <property type="match status" value="1"/>
</dbReference>
<dbReference type="Proteomes" id="UP000197138">
    <property type="component" value="Unassembled WGS sequence"/>
</dbReference>
<keyword evidence="11" id="KW-1185">Reference proteome</keyword>
<dbReference type="InterPro" id="IPR006121">
    <property type="entry name" value="HMA_dom"/>
</dbReference>
<dbReference type="OrthoDB" id="689350at2759"/>
<proteinExistence type="inferred from homology"/>
<feature type="compositionally biased region" description="Low complexity" evidence="6">
    <location>
        <begin position="191"/>
        <end position="206"/>
    </location>
</feature>